<dbReference type="PROSITE" id="PS50977">
    <property type="entry name" value="HTH_TETR_2"/>
    <property type="match status" value="1"/>
</dbReference>
<protein>
    <submittedName>
        <fullName evidence="4">AcrR family transcriptional regulator</fullName>
    </submittedName>
</protein>
<organism evidence="4 5">
    <name type="scientific">Paenibacillus hunanensis</name>
    <dbReference type="NCBI Taxonomy" id="539262"/>
    <lineage>
        <taxon>Bacteria</taxon>
        <taxon>Bacillati</taxon>
        <taxon>Bacillota</taxon>
        <taxon>Bacilli</taxon>
        <taxon>Bacillales</taxon>
        <taxon>Paenibacillaceae</taxon>
        <taxon>Paenibacillus</taxon>
    </lineage>
</organism>
<dbReference type="InterPro" id="IPR050109">
    <property type="entry name" value="HTH-type_TetR-like_transc_reg"/>
</dbReference>
<keyword evidence="1 2" id="KW-0238">DNA-binding</keyword>
<dbReference type="EMBL" id="JAVDQH010000006">
    <property type="protein sequence ID" value="MDR6244010.1"/>
    <property type="molecule type" value="Genomic_DNA"/>
</dbReference>
<comment type="caution">
    <text evidence="4">The sequence shown here is derived from an EMBL/GenBank/DDBJ whole genome shotgun (WGS) entry which is preliminary data.</text>
</comment>
<dbReference type="Gene3D" id="1.10.357.10">
    <property type="entry name" value="Tetracycline Repressor, domain 2"/>
    <property type="match status" value="1"/>
</dbReference>
<name>A0ABU1IYE1_9BACL</name>
<evidence type="ECO:0000313" key="4">
    <source>
        <dbReference type="EMBL" id="MDR6244010.1"/>
    </source>
</evidence>
<evidence type="ECO:0000256" key="2">
    <source>
        <dbReference type="PROSITE-ProRule" id="PRU00335"/>
    </source>
</evidence>
<reference evidence="4 5" key="1">
    <citation type="submission" date="2023-07" db="EMBL/GenBank/DDBJ databases">
        <title>Genomic Encyclopedia of Type Strains, Phase IV (KMG-IV): sequencing the most valuable type-strain genomes for metagenomic binning, comparative biology and taxonomic classification.</title>
        <authorList>
            <person name="Goeker M."/>
        </authorList>
    </citation>
    <scope>NUCLEOTIDE SEQUENCE [LARGE SCALE GENOMIC DNA]</scope>
    <source>
        <strain evidence="4 5">DSM 22170</strain>
    </source>
</reference>
<evidence type="ECO:0000313" key="5">
    <source>
        <dbReference type="Proteomes" id="UP001185028"/>
    </source>
</evidence>
<dbReference type="InterPro" id="IPR009057">
    <property type="entry name" value="Homeodomain-like_sf"/>
</dbReference>
<dbReference type="RefSeq" id="WP_188775856.1">
    <property type="nucleotide sequence ID" value="NZ_BMMB01000005.1"/>
</dbReference>
<dbReference type="InterPro" id="IPR001647">
    <property type="entry name" value="HTH_TetR"/>
</dbReference>
<dbReference type="SUPFAM" id="SSF46689">
    <property type="entry name" value="Homeodomain-like"/>
    <property type="match status" value="1"/>
</dbReference>
<dbReference type="InterPro" id="IPR036271">
    <property type="entry name" value="Tet_transcr_reg_TetR-rel_C_sf"/>
</dbReference>
<evidence type="ECO:0000256" key="1">
    <source>
        <dbReference type="ARBA" id="ARBA00023125"/>
    </source>
</evidence>
<feature type="DNA-binding region" description="H-T-H motif" evidence="2">
    <location>
        <begin position="29"/>
        <end position="48"/>
    </location>
</feature>
<sequence length="203" mass="23063">MTKDEEHVKLRILKATRKLAAARGFDVTTVREICREADANISLVSYYYGGKEQLFEAMLDEFMLGRSFSDALRQEGLDPVTGLERLVARLFALWQQDPEISLILHQEFALRSERIAIIQRYTLPAWSLLRHYLEQGKAQGIFHFQSLDLALLQMTGSIVFSSNAAKSYPMLPILDEQPLSPYEHLEQLTSSLLASVGYVKPEA</sequence>
<dbReference type="Gene3D" id="1.10.10.60">
    <property type="entry name" value="Homeodomain-like"/>
    <property type="match status" value="1"/>
</dbReference>
<accession>A0ABU1IYE1</accession>
<evidence type="ECO:0000259" key="3">
    <source>
        <dbReference type="PROSITE" id="PS50977"/>
    </source>
</evidence>
<dbReference type="Proteomes" id="UP001185028">
    <property type="component" value="Unassembled WGS sequence"/>
</dbReference>
<dbReference type="SUPFAM" id="SSF48498">
    <property type="entry name" value="Tetracyclin repressor-like, C-terminal domain"/>
    <property type="match status" value="1"/>
</dbReference>
<dbReference type="PANTHER" id="PTHR30328">
    <property type="entry name" value="TRANSCRIPTIONAL REPRESSOR"/>
    <property type="match status" value="1"/>
</dbReference>
<gene>
    <name evidence="4" type="ORF">JOC58_001903</name>
</gene>
<feature type="domain" description="HTH tetR-type" evidence="3">
    <location>
        <begin position="6"/>
        <end position="66"/>
    </location>
</feature>
<dbReference type="Pfam" id="PF00440">
    <property type="entry name" value="TetR_N"/>
    <property type="match status" value="1"/>
</dbReference>
<proteinExistence type="predicted"/>
<keyword evidence="5" id="KW-1185">Reference proteome</keyword>
<dbReference type="PANTHER" id="PTHR30328:SF54">
    <property type="entry name" value="HTH-TYPE TRANSCRIPTIONAL REPRESSOR SCO4008"/>
    <property type="match status" value="1"/>
</dbReference>